<sequence length="64" mass="7494">MSGRIRRGTKCSLYDTLYDTTLDIAAKGEDGRRSECWLLQLPCQQPLLLWELLKREIEHFHCGQ</sequence>
<accession>A0A1Y0B270</accession>
<dbReference type="EMBL" id="KY774314">
    <property type="protein sequence ID" value="ART31449.1"/>
    <property type="molecule type" value="Genomic_DNA"/>
</dbReference>
<gene>
    <name evidence="1" type="ORF">AEK19_MT1237</name>
</gene>
<proteinExistence type="predicted"/>
<protein>
    <submittedName>
        <fullName evidence="1">Uncharacterized protein</fullName>
    </submittedName>
</protein>
<organism evidence="1">
    <name type="scientific">Utricularia reniformis</name>
    <dbReference type="NCBI Taxonomy" id="192314"/>
    <lineage>
        <taxon>Eukaryota</taxon>
        <taxon>Viridiplantae</taxon>
        <taxon>Streptophyta</taxon>
        <taxon>Embryophyta</taxon>
        <taxon>Tracheophyta</taxon>
        <taxon>Spermatophyta</taxon>
        <taxon>Magnoliopsida</taxon>
        <taxon>eudicotyledons</taxon>
        <taxon>Gunneridae</taxon>
        <taxon>Pentapetalae</taxon>
        <taxon>asterids</taxon>
        <taxon>lamiids</taxon>
        <taxon>Lamiales</taxon>
        <taxon>Lentibulariaceae</taxon>
        <taxon>Utricularia</taxon>
    </lineage>
</organism>
<keyword evidence="1" id="KW-0496">Mitochondrion</keyword>
<name>A0A1Y0B270_9LAMI</name>
<reference evidence="1" key="1">
    <citation type="submission" date="2017-03" db="EMBL/GenBank/DDBJ databases">
        <title>The mitochondrial genome of the carnivorous plant Utricularia reniformis (Lentibulariaceae): structure, comparative analysis and evolutionary landmarks.</title>
        <authorList>
            <person name="Silva S.R."/>
            <person name="Alvarenga D.O."/>
            <person name="Michael T.P."/>
            <person name="Miranda V.F.O."/>
            <person name="Varani A.M."/>
        </authorList>
    </citation>
    <scope>NUCLEOTIDE SEQUENCE</scope>
</reference>
<dbReference type="AlphaFoldDB" id="A0A1Y0B270"/>
<evidence type="ECO:0000313" key="1">
    <source>
        <dbReference type="EMBL" id="ART31449.1"/>
    </source>
</evidence>
<geneLocation type="mitochondrion" evidence="1"/>